<dbReference type="Proteomes" id="UP001187415">
    <property type="component" value="Unassembled WGS sequence"/>
</dbReference>
<evidence type="ECO:0000313" key="2">
    <source>
        <dbReference type="EMBL" id="KAK2830644.1"/>
    </source>
</evidence>
<sequence>MDFPVEATINMTIFQDETEVRKILRSHGFEMRDLSRNKVHVQGSFLKLKAAKIQLEQLLNAQTQTSVYSSSHHPVSSGAIPKNYDSSSSLSRSRLGSRNKTPHASPSSPSTFSFQSPDALHGHPASPHHRTSFTPRPDQYNSVRTGSKSFVVEGEVFKYAKCLRHLDIDNILENHDVEISEEEVGESCTIILQGRNARTAADKLQRFLSRLTTSLRTQEVPRKDMNNKGRDLLHKIQKNSNIYNSVLVCEMKDSLHLIGPSLESYELKQKLLGKWVDESRRPGRTLSGNSRRRSSSLPPVSRRTERDSGASAGPSPVATAGYSPSKYQDDTRKRAEPERAAARGRTLSESSDGKQVDRPNGFTQEEQRKVQPHTSKKGLKKLLPFDGENISVKFKTLMKQKKKP</sequence>
<dbReference type="AlphaFoldDB" id="A0AA88M574"/>
<evidence type="ECO:0000256" key="1">
    <source>
        <dbReference type="SAM" id="MobiDB-lite"/>
    </source>
</evidence>
<feature type="region of interest" description="Disordered" evidence="1">
    <location>
        <begin position="69"/>
        <end position="141"/>
    </location>
</feature>
<organism evidence="2 3">
    <name type="scientific">Channa striata</name>
    <name type="common">Snakehead murrel</name>
    <name type="synonym">Ophicephalus striatus</name>
    <dbReference type="NCBI Taxonomy" id="64152"/>
    <lineage>
        <taxon>Eukaryota</taxon>
        <taxon>Metazoa</taxon>
        <taxon>Chordata</taxon>
        <taxon>Craniata</taxon>
        <taxon>Vertebrata</taxon>
        <taxon>Euteleostomi</taxon>
        <taxon>Actinopterygii</taxon>
        <taxon>Neopterygii</taxon>
        <taxon>Teleostei</taxon>
        <taxon>Neoteleostei</taxon>
        <taxon>Acanthomorphata</taxon>
        <taxon>Anabantaria</taxon>
        <taxon>Anabantiformes</taxon>
        <taxon>Channoidei</taxon>
        <taxon>Channidae</taxon>
        <taxon>Channa</taxon>
    </lineage>
</organism>
<feature type="region of interest" description="Disordered" evidence="1">
    <location>
        <begin position="280"/>
        <end position="382"/>
    </location>
</feature>
<keyword evidence="3" id="KW-1185">Reference proteome</keyword>
<dbReference type="PANTHER" id="PTHR15225:SF8">
    <property type="entry name" value="RNA-BINDING PROTEIN 43"/>
    <property type="match status" value="1"/>
</dbReference>
<gene>
    <name evidence="2" type="ORF">Q5P01_018575</name>
</gene>
<feature type="compositionally biased region" description="Basic and acidic residues" evidence="1">
    <location>
        <begin position="327"/>
        <end position="341"/>
    </location>
</feature>
<dbReference type="EMBL" id="JAUPFM010000014">
    <property type="protein sequence ID" value="KAK2830644.1"/>
    <property type="molecule type" value="Genomic_DNA"/>
</dbReference>
<dbReference type="PANTHER" id="PTHR15225">
    <property type="entry name" value="INTERFERON-INDUCED PROTEIN 35/NMI N-MYC/STAT INTERACTING PROTEIN"/>
    <property type="match status" value="1"/>
</dbReference>
<evidence type="ECO:0000313" key="3">
    <source>
        <dbReference type="Proteomes" id="UP001187415"/>
    </source>
</evidence>
<name>A0AA88M574_CHASR</name>
<comment type="caution">
    <text evidence="2">The sequence shown here is derived from an EMBL/GenBank/DDBJ whole genome shotgun (WGS) entry which is preliminary data.</text>
</comment>
<feature type="compositionally biased region" description="Basic residues" evidence="1">
    <location>
        <begin position="370"/>
        <end position="380"/>
    </location>
</feature>
<proteinExistence type="predicted"/>
<feature type="compositionally biased region" description="Low complexity" evidence="1">
    <location>
        <begin position="284"/>
        <end position="301"/>
    </location>
</feature>
<accession>A0AA88M574</accession>
<reference evidence="2" key="1">
    <citation type="submission" date="2023-07" db="EMBL/GenBank/DDBJ databases">
        <title>Chromosome-level Genome Assembly of Striped Snakehead (Channa striata).</title>
        <authorList>
            <person name="Liu H."/>
        </authorList>
    </citation>
    <scope>NUCLEOTIDE SEQUENCE</scope>
    <source>
        <strain evidence="2">Gz</strain>
        <tissue evidence="2">Muscle</tissue>
    </source>
</reference>
<feature type="compositionally biased region" description="Low complexity" evidence="1">
    <location>
        <begin position="105"/>
        <end position="117"/>
    </location>
</feature>
<protein>
    <submittedName>
        <fullName evidence="2">Uncharacterized protein</fullName>
    </submittedName>
</protein>